<evidence type="ECO:0000256" key="1">
    <source>
        <dbReference type="ARBA" id="ARBA00022649"/>
    </source>
</evidence>
<keyword evidence="5 6" id="KW-0460">Magnesium</keyword>
<feature type="domain" description="PIN" evidence="7">
    <location>
        <begin position="3"/>
        <end position="123"/>
    </location>
</feature>
<keyword evidence="9" id="KW-1185">Reference proteome</keyword>
<keyword evidence="4 6" id="KW-0378">Hydrolase</keyword>
<dbReference type="GO" id="GO:0004540">
    <property type="term" value="F:RNA nuclease activity"/>
    <property type="evidence" value="ECO:0007669"/>
    <property type="project" value="InterPro"/>
</dbReference>
<proteinExistence type="inferred from homology"/>
<keyword evidence="3 6" id="KW-0479">Metal-binding</keyword>
<reference evidence="8 9" key="1">
    <citation type="submission" date="2019-03" db="EMBL/GenBank/DDBJ databases">
        <title>Draft genome sequences of novel Actinobacteria.</title>
        <authorList>
            <person name="Sahin N."/>
            <person name="Ay H."/>
            <person name="Saygin H."/>
        </authorList>
    </citation>
    <scope>NUCLEOTIDE SEQUENCE [LARGE SCALE GENOMIC DNA]</scope>
    <source>
        <strain evidence="8 9">KC712</strain>
    </source>
</reference>
<dbReference type="InterPro" id="IPR022907">
    <property type="entry name" value="VapC_family"/>
</dbReference>
<gene>
    <name evidence="6" type="primary">vapC</name>
    <name evidence="8" type="ORF">E1294_22290</name>
</gene>
<dbReference type="GO" id="GO:0016787">
    <property type="term" value="F:hydrolase activity"/>
    <property type="evidence" value="ECO:0007669"/>
    <property type="project" value="UniProtKB-KW"/>
</dbReference>
<evidence type="ECO:0000256" key="4">
    <source>
        <dbReference type="ARBA" id="ARBA00022801"/>
    </source>
</evidence>
<comment type="cofactor">
    <cofactor evidence="6">
        <name>Mg(2+)</name>
        <dbReference type="ChEBI" id="CHEBI:18420"/>
    </cofactor>
</comment>
<dbReference type="EC" id="3.1.-.-" evidence="6"/>
<dbReference type="GO" id="GO:0090729">
    <property type="term" value="F:toxin activity"/>
    <property type="evidence" value="ECO:0007669"/>
    <property type="project" value="UniProtKB-KW"/>
</dbReference>
<accession>A0A4R4WJ34</accession>
<dbReference type="EMBL" id="SMKP01000063">
    <property type="protein sequence ID" value="TDD19022.1"/>
    <property type="molecule type" value="Genomic_DNA"/>
</dbReference>
<keyword evidence="2 6" id="KW-0540">Nuclease</keyword>
<organism evidence="8 9">
    <name type="scientific">Nonomuraea diastatica</name>
    <dbReference type="NCBI Taxonomy" id="1848329"/>
    <lineage>
        <taxon>Bacteria</taxon>
        <taxon>Bacillati</taxon>
        <taxon>Actinomycetota</taxon>
        <taxon>Actinomycetes</taxon>
        <taxon>Streptosporangiales</taxon>
        <taxon>Streptosporangiaceae</taxon>
        <taxon>Nonomuraea</taxon>
    </lineage>
</organism>
<dbReference type="GO" id="GO:0000287">
    <property type="term" value="F:magnesium ion binding"/>
    <property type="evidence" value="ECO:0007669"/>
    <property type="project" value="UniProtKB-UniRule"/>
</dbReference>
<protein>
    <recommendedName>
        <fullName evidence="6">Ribonuclease VapC</fullName>
        <shortName evidence="6">RNase VapC</shortName>
        <ecNumber evidence="6">3.1.-.-</ecNumber>
    </recommendedName>
    <alternativeName>
        <fullName evidence="6">Toxin VapC</fullName>
    </alternativeName>
</protein>
<dbReference type="OrthoDB" id="32665at2"/>
<evidence type="ECO:0000313" key="8">
    <source>
        <dbReference type="EMBL" id="TDD19022.1"/>
    </source>
</evidence>
<keyword evidence="6" id="KW-0800">Toxin</keyword>
<comment type="similarity">
    <text evidence="6">Belongs to the PINc/VapC protein family.</text>
</comment>
<sequence length="140" mass="15491">MLVLDTSGLLAAIGPEQPHHEEARQVLLSDPGPLLLSPYVLAEVDYMLLKLAGERRELQFLHDVSDGSYEMVSMTAADVRRTVHIVERYRGMSIGLTDASVALVAGRHATTRVLTLDQRHFRVMKPLWGDAFTVLPADAN</sequence>
<evidence type="ECO:0000259" key="7">
    <source>
        <dbReference type="Pfam" id="PF01850"/>
    </source>
</evidence>
<dbReference type="InterPro" id="IPR029060">
    <property type="entry name" value="PIN-like_dom_sf"/>
</dbReference>
<feature type="binding site" evidence="6">
    <location>
        <position position="98"/>
    </location>
    <ligand>
        <name>Mg(2+)</name>
        <dbReference type="ChEBI" id="CHEBI:18420"/>
    </ligand>
</feature>
<name>A0A4R4WJ34_9ACTN</name>
<comment type="caution">
    <text evidence="8">The sequence shown here is derived from an EMBL/GenBank/DDBJ whole genome shotgun (WGS) entry which is preliminary data.</text>
</comment>
<feature type="binding site" evidence="6">
    <location>
        <position position="5"/>
    </location>
    <ligand>
        <name>Mg(2+)</name>
        <dbReference type="ChEBI" id="CHEBI:18420"/>
    </ligand>
</feature>
<evidence type="ECO:0000256" key="5">
    <source>
        <dbReference type="ARBA" id="ARBA00022842"/>
    </source>
</evidence>
<dbReference type="Proteomes" id="UP000294543">
    <property type="component" value="Unassembled WGS sequence"/>
</dbReference>
<evidence type="ECO:0000313" key="9">
    <source>
        <dbReference type="Proteomes" id="UP000294543"/>
    </source>
</evidence>
<dbReference type="Gene3D" id="3.40.50.1010">
    <property type="entry name" value="5'-nuclease"/>
    <property type="match status" value="1"/>
</dbReference>
<comment type="function">
    <text evidence="6">Toxic component of a toxin-antitoxin (TA) system. An RNase.</text>
</comment>
<keyword evidence="1 6" id="KW-1277">Toxin-antitoxin system</keyword>
<evidence type="ECO:0000256" key="2">
    <source>
        <dbReference type="ARBA" id="ARBA00022722"/>
    </source>
</evidence>
<dbReference type="RefSeq" id="WP_132511094.1">
    <property type="nucleotide sequence ID" value="NZ_SMKP01000063.1"/>
</dbReference>
<evidence type="ECO:0000256" key="3">
    <source>
        <dbReference type="ARBA" id="ARBA00022723"/>
    </source>
</evidence>
<dbReference type="Pfam" id="PF01850">
    <property type="entry name" value="PIN"/>
    <property type="match status" value="1"/>
</dbReference>
<dbReference type="InterPro" id="IPR002716">
    <property type="entry name" value="PIN_dom"/>
</dbReference>
<dbReference type="SUPFAM" id="SSF88723">
    <property type="entry name" value="PIN domain-like"/>
    <property type="match status" value="1"/>
</dbReference>
<dbReference type="HAMAP" id="MF_00265">
    <property type="entry name" value="VapC_Nob1"/>
    <property type="match status" value="1"/>
</dbReference>
<dbReference type="AlphaFoldDB" id="A0A4R4WJ34"/>
<evidence type="ECO:0000256" key="6">
    <source>
        <dbReference type="HAMAP-Rule" id="MF_00265"/>
    </source>
</evidence>